<evidence type="ECO:0000313" key="5">
    <source>
        <dbReference type="EMBL" id="OHT09269.1"/>
    </source>
</evidence>
<dbReference type="OrthoDB" id="10264063at2759"/>
<dbReference type="InterPro" id="IPR025252">
    <property type="entry name" value="DUF4200"/>
</dbReference>
<feature type="region of interest" description="Disordered" evidence="3">
    <location>
        <begin position="80"/>
        <end position="113"/>
    </location>
</feature>
<sequence length="541" mass="63052">MNDDDFEIARLTDLAGDGARIDYSVQGNPFRINNEEELFSARIETNRKLHDEEEMIRKFSLVQRTECTRPRVPPIETRATRIHSSQSQRSNYSAIQTVSNPTLPPEQSSPMQIDGFYDHLASSRTSNSIATVGSNCDSHAHSNISSNLPSNISSEFPSSRRTKSSLSNFSGSISNLGKNKTPRKKERTRKLTMHEFVDEKREIYRLQLFIDKKIKDIDKFSVEMNKSEKRLQDAETKIQALSDQYKIASIKIEAAVARRRKFADAAARTTSEKRRDLDKFKMNQQMLESELIKKEALLETYQKYRHFLTQFLEEDETIEEKFQSPETLLDALTKIEIGNLFLIKECQRISGIVNTSTNKIQEQLDSTIDLEYLANKQMNSIETVNEEDFSFTPAQEKSIESSEKEFENISKMIQKTYSNCFSFDQDLKPLTMLERIENKLEKMYELLVYVDPAFIEEKQAIKLRMRREMQRKAKQEKRNLEQKLKTEQAIERAKKPIPHRVGRPINHRIIPVKMKVRDDEKEKRKLLEQQAEIRLLYGPIE</sequence>
<dbReference type="VEuPathDB" id="TrichDB:TRFO_21933"/>
<dbReference type="AlphaFoldDB" id="A0A1J4KIX2"/>
<feature type="domain" description="DUF4200" evidence="4">
    <location>
        <begin position="196"/>
        <end position="313"/>
    </location>
</feature>
<evidence type="ECO:0000313" key="6">
    <source>
        <dbReference type="Proteomes" id="UP000179807"/>
    </source>
</evidence>
<dbReference type="Proteomes" id="UP000179807">
    <property type="component" value="Unassembled WGS sequence"/>
</dbReference>
<feature type="region of interest" description="Disordered" evidence="3">
    <location>
        <begin position="140"/>
        <end position="188"/>
    </location>
</feature>
<feature type="coiled-coil region" evidence="2">
    <location>
        <begin position="217"/>
        <end position="251"/>
    </location>
</feature>
<dbReference type="RefSeq" id="XP_068362405.1">
    <property type="nucleotide sequence ID" value="XM_068502274.1"/>
</dbReference>
<evidence type="ECO:0000256" key="3">
    <source>
        <dbReference type="SAM" id="MobiDB-lite"/>
    </source>
</evidence>
<keyword evidence="6" id="KW-1185">Reference proteome</keyword>
<dbReference type="PANTHER" id="PTHR21683:SF3">
    <property type="entry name" value="CILIA AND FLAGELLA ASSOCIATED PROTEIN 100"/>
    <property type="match status" value="1"/>
</dbReference>
<dbReference type="GeneID" id="94836978"/>
<accession>A0A1J4KIX2</accession>
<feature type="compositionally biased region" description="Low complexity" evidence="3">
    <location>
        <begin position="142"/>
        <end position="154"/>
    </location>
</feature>
<organism evidence="5 6">
    <name type="scientific">Tritrichomonas foetus</name>
    <dbReference type="NCBI Taxonomy" id="1144522"/>
    <lineage>
        <taxon>Eukaryota</taxon>
        <taxon>Metamonada</taxon>
        <taxon>Parabasalia</taxon>
        <taxon>Tritrichomonadida</taxon>
        <taxon>Tritrichomonadidae</taxon>
        <taxon>Tritrichomonas</taxon>
    </lineage>
</organism>
<keyword evidence="1 2" id="KW-0175">Coiled coil</keyword>
<evidence type="ECO:0000259" key="4">
    <source>
        <dbReference type="Pfam" id="PF13863"/>
    </source>
</evidence>
<protein>
    <recommendedName>
        <fullName evidence="4">DUF4200 domain-containing protein</fullName>
    </recommendedName>
</protein>
<dbReference type="PANTHER" id="PTHR21683">
    <property type="entry name" value="COILED-COIL DOMAIN-CONTAINING PROTEIN 42 LIKE-2-LIKE-RELATED"/>
    <property type="match status" value="1"/>
</dbReference>
<dbReference type="GO" id="GO:0005856">
    <property type="term" value="C:cytoskeleton"/>
    <property type="evidence" value="ECO:0007669"/>
    <property type="project" value="UniProtKB-ARBA"/>
</dbReference>
<name>A0A1J4KIX2_9EUKA</name>
<reference evidence="5" key="1">
    <citation type="submission" date="2016-10" db="EMBL/GenBank/DDBJ databases">
        <authorList>
            <person name="Benchimol M."/>
            <person name="Almeida L.G."/>
            <person name="Vasconcelos A.T."/>
            <person name="Perreira-Neves A."/>
            <person name="Rosa I.A."/>
            <person name="Tasca T."/>
            <person name="Bogo M.R."/>
            <person name="de Souza W."/>
        </authorList>
    </citation>
    <scope>NUCLEOTIDE SEQUENCE [LARGE SCALE GENOMIC DNA]</scope>
    <source>
        <strain evidence="5">K</strain>
    </source>
</reference>
<feature type="compositionally biased region" description="Polar residues" evidence="3">
    <location>
        <begin position="82"/>
        <end position="111"/>
    </location>
</feature>
<evidence type="ECO:0000256" key="2">
    <source>
        <dbReference type="SAM" id="Coils"/>
    </source>
</evidence>
<feature type="coiled-coil region" evidence="2">
    <location>
        <begin position="463"/>
        <end position="490"/>
    </location>
</feature>
<dbReference type="EMBL" id="MLAK01000644">
    <property type="protein sequence ID" value="OHT09269.1"/>
    <property type="molecule type" value="Genomic_DNA"/>
</dbReference>
<proteinExistence type="predicted"/>
<dbReference type="Pfam" id="PF13863">
    <property type="entry name" value="DUF4200"/>
    <property type="match status" value="1"/>
</dbReference>
<evidence type="ECO:0000256" key="1">
    <source>
        <dbReference type="ARBA" id="ARBA00023054"/>
    </source>
</evidence>
<gene>
    <name evidence="5" type="ORF">TRFO_21933</name>
</gene>
<dbReference type="InterPro" id="IPR051147">
    <property type="entry name" value="CFAP_domain-containing"/>
</dbReference>
<feature type="compositionally biased region" description="Low complexity" evidence="3">
    <location>
        <begin position="164"/>
        <end position="177"/>
    </location>
</feature>
<comment type="caution">
    <text evidence="5">The sequence shown here is derived from an EMBL/GenBank/DDBJ whole genome shotgun (WGS) entry which is preliminary data.</text>
</comment>